<evidence type="ECO:0000256" key="2">
    <source>
        <dbReference type="ARBA" id="ARBA00006275"/>
    </source>
</evidence>
<feature type="domain" description="SusD-like N-terminal" evidence="7">
    <location>
        <begin position="91"/>
        <end position="212"/>
    </location>
</feature>
<evidence type="ECO:0000313" key="9">
    <source>
        <dbReference type="Proteomes" id="UP001165367"/>
    </source>
</evidence>
<gene>
    <name evidence="8" type="ORF">LZZ85_21815</name>
</gene>
<evidence type="ECO:0000256" key="5">
    <source>
        <dbReference type="ARBA" id="ARBA00023237"/>
    </source>
</evidence>
<evidence type="ECO:0000259" key="6">
    <source>
        <dbReference type="Pfam" id="PF07980"/>
    </source>
</evidence>
<keyword evidence="3" id="KW-0732">Signal</keyword>
<dbReference type="EMBL" id="JAKLTR010000016">
    <property type="protein sequence ID" value="MCG2616950.1"/>
    <property type="molecule type" value="Genomic_DNA"/>
</dbReference>
<evidence type="ECO:0000256" key="3">
    <source>
        <dbReference type="ARBA" id="ARBA00022729"/>
    </source>
</evidence>
<dbReference type="SUPFAM" id="SSF48452">
    <property type="entry name" value="TPR-like"/>
    <property type="match status" value="1"/>
</dbReference>
<accession>A0ABS9KX97</accession>
<dbReference type="InterPro" id="IPR033985">
    <property type="entry name" value="SusD-like_N"/>
</dbReference>
<dbReference type="InterPro" id="IPR011990">
    <property type="entry name" value="TPR-like_helical_dom_sf"/>
</dbReference>
<dbReference type="InterPro" id="IPR012944">
    <property type="entry name" value="SusD_RagB_dom"/>
</dbReference>
<dbReference type="Pfam" id="PF14322">
    <property type="entry name" value="SusD-like_3"/>
    <property type="match status" value="1"/>
</dbReference>
<evidence type="ECO:0000256" key="4">
    <source>
        <dbReference type="ARBA" id="ARBA00023136"/>
    </source>
</evidence>
<dbReference type="PROSITE" id="PS51257">
    <property type="entry name" value="PROKAR_LIPOPROTEIN"/>
    <property type="match status" value="1"/>
</dbReference>
<keyword evidence="5" id="KW-0998">Cell outer membrane</keyword>
<dbReference type="Pfam" id="PF07980">
    <property type="entry name" value="SusD_RagB"/>
    <property type="match status" value="1"/>
</dbReference>
<evidence type="ECO:0000256" key="1">
    <source>
        <dbReference type="ARBA" id="ARBA00004442"/>
    </source>
</evidence>
<name>A0ABS9KX97_9BACT</name>
<dbReference type="Gene3D" id="1.25.40.390">
    <property type="match status" value="1"/>
</dbReference>
<comment type="subcellular location">
    <subcellularLocation>
        <location evidence="1">Cell outer membrane</location>
    </subcellularLocation>
</comment>
<proteinExistence type="inferred from homology"/>
<reference evidence="8" key="1">
    <citation type="submission" date="2022-01" db="EMBL/GenBank/DDBJ databases">
        <authorList>
            <person name="Jo J.-H."/>
            <person name="Im W.-T."/>
        </authorList>
    </citation>
    <scope>NUCLEOTIDE SEQUENCE</scope>
    <source>
        <strain evidence="8">NA20</strain>
    </source>
</reference>
<sequence length="546" mass="61747">MNKRLINKLLIGGVVIAGLAGCSKKLDLLPESTITDAGFWKTSNDLVLACNELYQALPVISNNVNAIWADDGYGSAPNPISDGTRTVPVTDNAFSIPYSLIRKANTILEKSVQVTDDPARVRRYRAEAYFFRAFAYSELVKRYGDVPLLLRTFDVFDTLATPHRTNREIVLDTMYRDLDSAAAGLPLASALPAAEYGRITRNAAWAMKSRMGLMEGTRNKYHNLGNAAKHLTHSMTATQSLIDLNYHSVFRYTAVPDSSYFYLFQYAGNGAANRENILARIYGVNATNSISEHNYTRQFLDVGVVTATRAMMDAYLYRDGLPLGKSPLQANQDSSMAEFTNRDPRIAMTVFNKRVWGFTAMWVPTFNTAPTGYKIRKYATSQDWASQQSFNHHIIFRFGEVLLNYAELKYEINGSISDEDLDKSINLIRARVGMPKLTNTFVTANGLNMLEEIRRERRVELAFEGEFRYWDLIRWKTAEIELPKTVKGSKVFPDHQFPSTAPKDANGFVIVQDASRRSFNVNRDYWWPFPTNETGLNPNLSQNPNW</sequence>
<keyword evidence="9" id="KW-1185">Reference proteome</keyword>
<comment type="caution">
    <text evidence="8">The sequence shown here is derived from an EMBL/GenBank/DDBJ whole genome shotgun (WGS) entry which is preliminary data.</text>
</comment>
<evidence type="ECO:0000313" key="8">
    <source>
        <dbReference type="EMBL" id="MCG2616950.1"/>
    </source>
</evidence>
<dbReference type="Proteomes" id="UP001165367">
    <property type="component" value="Unassembled WGS sequence"/>
</dbReference>
<organism evidence="8 9">
    <name type="scientific">Terrimonas ginsenosidimutans</name>
    <dbReference type="NCBI Taxonomy" id="2908004"/>
    <lineage>
        <taxon>Bacteria</taxon>
        <taxon>Pseudomonadati</taxon>
        <taxon>Bacteroidota</taxon>
        <taxon>Chitinophagia</taxon>
        <taxon>Chitinophagales</taxon>
        <taxon>Chitinophagaceae</taxon>
        <taxon>Terrimonas</taxon>
    </lineage>
</organism>
<protein>
    <submittedName>
        <fullName evidence="8">RagB/SusD family nutrient uptake outer membrane protein</fullName>
    </submittedName>
</protein>
<comment type="similarity">
    <text evidence="2">Belongs to the SusD family.</text>
</comment>
<dbReference type="RefSeq" id="WP_237875487.1">
    <property type="nucleotide sequence ID" value="NZ_JAKLTR010000016.1"/>
</dbReference>
<feature type="domain" description="RagB/SusD" evidence="6">
    <location>
        <begin position="300"/>
        <end position="546"/>
    </location>
</feature>
<keyword evidence="4" id="KW-0472">Membrane</keyword>
<evidence type="ECO:0000259" key="7">
    <source>
        <dbReference type="Pfam" id="PF14322"/>
    </source>
</evidence>